<dbReference type="InterPro" id="IPR006612">
    <property type="entry name" value="THAP_Znf"/>
</dbReference>
<dbReference type="PANTHER" id="PTHR46600:SF1">
    <property type="entry name" value="THAP DOMAIN-CONTAINING PROTEIN 1"/>
    <property type="match status" value="1"/>
</dbReference>
<dbReference type="Pfam" id="PF05485">
    <property type="entry name" value="THAP"/>
    <property type="match status" value="1"/>
</dbReference>
<dbReference type="EMBL" id="JABSTR010001338">
    <property type="protein sequence ID" value="KAH9383973.1"/>
    <property type="molecule type" value="Genomic_DNA"/>
</dbReference>
<evidence type="ECO:0000313" key="15">
    <source>
        <dbReference type="Proteomes" id="UP000821853"/>
    </source>
</evidence>
<evidence type="ECO:0000256" key="8">
    <source>
        <dbReference type="ARBA" id="ARBA00023125"/>
    </source>
</evidence>
<dbReference type="SMART" id="SM00980">
    <property type="entry name" value="THAP"/>
    <property type="match status" value="1"/>
</dbReference>
<evidence type="ECO:0000256" key="4">
    <source>
        <dbReference type="ARBA" id="ARBA00022771"/>
    </source>
</evidence>
<accession>A0A9J6HB31</accession>
<keyword evidence="8 12" id="KW-0238">DNA-binding</keyword>
<evidence type="ECO:0000256" key="1">
    <source>
        <dbReference type="ARBA" id="ARBA00004642"/>
    </source>
</evidence>
<protein>
    <recommendedName>
        <fullName evidence="13">THAP-type domain-containing protein</fullName>
    </recommendedName>
</protein>
<dbReference type="InterPro" id="IPR026516">
    <property type="entry name" value="THAP1/10"/>
</dbReference>
<keyword evidence="4 12" id="KW-0863">Zinc-finger</keyword>
<comment type="similarity">
    <text evidence="2">Belongs to the THAP1 family.</text>
</comment>
<evidence type="ECO:0000259" key="13">
    <source>
        <dbReference type="PROSITE" id="PS50950"/>
    </source>
</evidence>
<comment type="caution">
    <text evidence="14">The sequence shown here is derived from an EMBL/GenBank/DDBJ whole genome shotgun (WGS) entry which is preliminary data.</text>
</comment>
<name>A0A9J6HB31_HAELO</name>
<keyword evidence="7" id="KW-0175">Coiled coil</keyword>
<dbReference type="GO" id="GO:0008270">
    <property type="term" value="F:zinc ion binding"/>
    <property type="evidence" value="ECO:0007669"/>
    <property type="project" value="UniProtKB-KW"/>
</dbReference>
<evidence type="ECO:0000256" key="11">
    <source>
        <dbReference type="ARBA" id="ARBA00023306"/>
    </source>
</evidence>
<evidence type="ECO:0000256" key="12">
    <source>
        <dbReference type="PROSITE-ProRule" id="PRU00309"/>
    </source>
</evidence>
<keyword evidence="3" id="KW-0479">Metal-binding</keyword>
<dbReference type="OrthoDB" id="6504550at2759"/>
<keyword evidence="9" id="KW-0804">Transcription</keyword>
<evidence type="ECO:0000313" key="14">
    <source>
        <dbReference type="EMBL" id="KAH9383973.1"/>
    </source>
</evidence>
<dbReference type="SMART" id="SM00692">
    <property type="entry name" value="DM3"/>
    <property type="match status" value="1"/>
</dbReference>
<dbReference type="OMA" id="CESCVIF"/>
<organism evidence="14 15">
    <name type="scientific">Haemaphysalis longicornis</name>
    <name type="common">Bush tick</name>
    <dbReference type="NCBI Taxonomy" id="44386"/>
    <lineage>
        <taxon>Eukaryota</taxon>
        <taxon>Metazoa</taxon>
        <taxon>Ecdysozoa</taxon>
        <taxon>Arthropoda</taxon>
        <taxon>Chelicerata</taxon>
        <taxon>Arachnida</taxon>
        <taxon>Acari</taxon>
        <taxon>Parasitiformes</taxon>
        <taxon>Ixodida</taxon>
        <taxon>Ixodoidea</taxon>
        <taxon>Ixodidae</taxon>
        <taxon>Haemaphysalinae</taxon>
        <taxon>Haemaphysalis</taxon>
    </lineage>
</organism>
<dbReference type="Proteomes" id="UP000821853">
    <property type="component" value="Unassembled WGS sequence"/>
</dbReference>
<dbReference type="PANTHER" id="PTHR46600">
    <property type="entry name" value="THAP DOMAIN-CONTAINING"/>
    <property type="match status" value="1"/>
</dbReference>
<evidence type="ECO:0000256" key="10">
    <source>
        <dbReference type="ARBA" id="ARBA00023242"/>
    </source>
</evidence>
<keyword evidence="15" id="KW-1185">Reference proteome</keyword>
<keyword evidence="6" id="KW-0805">Transcription regulation</keyword>
<feature type="domain" description="THAP-type" evidence="13">
    <location>
        <begin position="1"/>
        <end position="94"/>
    </location>
</feature>
<evidence type="ECO:0000256" key="6">
    <source>
        <dbReference type="ARBA" id="ARBA00023015"/>
    </source>
</evidence>
<dbReference type="AlphaFoldDB" id="A0A9J6HB31"/>
<dbReference type="PROSITE" id="PS50950">
    <property type="entry name" value="ZF_THAP"/>
    <property type="match status" value="1"/>
</dbReference>
<reference evidence="14 15" key="1">
    <citation type="journal article" date="2020" name="Cell">
        <title>Large-Scale Comparative Analyses of Tick Genomes Elucidate Their Genetic Diversity and Vector Capacities.</title>
        <authorList>
            <consortium name="Tick Genome and Microbiome Consortium (TIGMIC)"/>
            <person name="Jia N."/>
            <person name="Wang J."/>
            <person name="Shi W."/>
            <person name="Du L."/>
            <person name="Sun Y."/>
            <person name="Zhan W."/>
            <person name="Jiang J.F."/>
            <person name="Wang Q."/>
            <person name="Zhang B."/>
            <person name="Ji P."/>
            <person name="Bell-Sakyi L."/>
            <person name="Cui X.M."/>
            <person name="Yuan T.T."/>
            <person name="Jiang B.G."/>
            <person name="Yang W.F."/>
            <person name="Lam T.T."/>
            <person name="Chang Q.C."/>
            <person name="Ding S.J."/>
            <person name="Wang X.J."/>
            <person name="Zhu J.G."/>
            <person name="Ruan X.D."/>
            <person name="Zhao L."/>
            <person name="Wei J.T."/>
            <person name="Ye R.Z."/>
            <person name="Que T.C."/>
            <person name="Du C.H."/>
            <person name="Zhou Y.H."/>
            <person name="Cheng J.X."/>
            <person name="Dai P.F."/>
            <person name="Guo W.B."/>
            <person name="Han X.H."/>
            <person name="Huang E.J."/>
            <person name="Li L.F."/>
            <person name="Wei W."/>
            <person name="Gao Y.C."/>
            <person name="Liu J.Z."/>
            <person name="Shao H.Z."/>
            <person name="Wang X."/>
            <person name="Wang C.C."/>
            <person name="Yang T.C."/>
            <person name="Huo Q.B."/>
            <person name="Li W."/>
            <person name="Chen H.Y."/>
            <person name="Chen S.E."/>
            <person name="Zhou L.G."/>
            <person name="Ni X.B."/>
            <person name="Tian J.H."/>
            <person name="Sheng Y."/>
            <person name="Liu T."/>
            <person name="Pan Y.S."/>
            <person name="Xia L.Y."/>
            <person name="Li J."/>
            <person name="Zhao F."/>
            <person name="Cao W.C."/>
        </authorList>
    </citation>
    <scope>NUCLEOTIDE SEQUENCE [LARGE SCALE GENOMIC DNA]</scope>
    <source>
        <strain evidence="14">HaeL-2018</strain>
    </source>
</reference>
<evidence type="ECO:0000256" key="9">
    <source>
        <dbReference type="ARBA" id="ARBA00023163"/>
    </source>
</evidence>
<evidence type="ECO:0000256" key="7">
    <source>
        <dbReference type="ARBA" id="ARBA00023054"/>
    </source>
</evidence>
<dbReference type="GO" id="GO:0043565">
    <property type="term" value="F:sequence-specific DNA binding"/>
    <property type="evidence" value="ECO:0007669"/>
    <property type="project" value="InterPro"/>
</dbReference>
<evidence type="ECO:0000256" key="5">
    <source>
        <dbReference type="ARBA" id="ARBA00022833"/>
    </source>
</evidence>
<keyword evidence="5" id="KW-0862">Zinc</keyword>
<keyword evidence="11" id="KW-0131">Cell cycle</keyword>
<gene>
    <name evidence="14" type="ORF">HPB48_025950</name>
</gene>
<evidence type="ECO:0000256" key="2">
    <source>
        <dbReference type="ARBA" id="ARBA00006177"/>
    </source>
</evidence>
<evidence type="ECO:0000256" key="3">
    <source>
        <dbReference type="ARBA" id="ARBA00022723"/>
    </source>
</evidence>
<dbReference type="SUPFAM" id="SSF57716">
    <property type="entry name" value="Glucocorticoid receptor-like (DNA-binding domain)"/>
    <property type="match status" value="1"/>
</dbReference>
<dbReference type="GO" id="GO:0005654">
    <property type="term" value="C:nucleoplasm"/>
    <property type="evidence" value="ECO:0007669"/>
    <property type="project" value="UniProtKB-SubCell"/>
</dbReference>
<sequence>MGRCWVSNCKGNYDNGPKVRLFSFPRDPVRKAKWQRDVRRDDIDVSQLKNPQVSERHFKAEYLRTSSKYTDGDGRTEVPMKLTRLMPDAVPTIFPGFPSYLFDSQWSREEPDVKRRRKENEKLLEDIQESALAFAVEQDKNKVENFGDITSRLTRLHQNKFWSKTVCESCVIFAHVTPTDHVPDLLSSVCVSSDLCVRVFWKRVQLTSNHHLKIPEKTRDFRRLVELLDNAEDFCRTKAPQEDDEVNSTLRLVYTLLEDTTTEGLVDDERLML</sequence>
<comment type="subcellular location">
    <subcellularLocation>
        <location evidence="1">Nucleus</location>
        <location evidence="1">Nucleoplasm</location>
    </subcellularLocation>
</comment>
<keyword evidence="10" id="KW-0539">Nucleus</keyword>
<dbReference type="VEuPathDB" id="VectorBase:HLOH_053601"/>
<proteinExistence type="inferred from homology"/>